<accession>A0A3N2PXM1</accession>
<dbReference type="RefSeq" id="XP_028467067.1">
    <property type="nucleotide sequence ID" value="XM_028611783.1"/>
</dbReference>
<keyword evidence="1" id="KW-1133">Transmembrane helix</keyword>
<sequence length="57" mass="6529">MCVYVSRFVDLMGVGGAPIWGMIAQGFLKLRLPTLWFRTFNFVGYACLRAWLVMVLI</sequence>
<name>A0A3N2PXM1_SODAK</name>
<organism evidence="2 3">
    <name type="scientific">Sodiomyces alkalinus (strain CBS 110278 / VKM F-3762 / F11)</name>
    <name type="common">Alkaliphilic filamentous fungus</name>
    <dbReference type="NCBI Taxonomy" id="1314773"/>
    <lineage>
        <taxon>Eukaryota</taxon>
        <taxon>Fungi</taxon>
        <taxon>Dikarya</taxon>
        <taxon>Ascomycota</taxon>
        <taxon>Pezizomycotina</taxon>
        <taxon>Sordariomycetes</taxon>
        <taxon>Hypocreomycetidae</taxon>
        <taxon>Glomerellales</taxon>
        <taxon>Plectosphaerellaceae</taxon>
        <taxon>Sodiomyces</taxon>
    </lineage>
</organism>
<dbReference type="EMBL" id="ML119054">
    <property type="protein sequence ID" value="ROT39261.1"/>
    <property type="molecule type" value="Genomic_DNA"/>
</dbReference>
<keyword evidence="1" id="KW-0472">Membrane</keyword>
<feature type="transmembrane region" description="Helical" evidence="1">
    <location>
        <begin position="35"/>
        <end position="56"/>
    </location>
</feature>
<reference evidence="2 3" key="1">
    <citation type="journal article" date="2018" name="Mol. Ecol.">
        <title>The obligate alkalophilic soda-lake fungus Sodiomyces alkalinus has shifted to a protein diet.</title>
        <authorList>
            <person name="Grum-Grzhimaylo A.A."/>
            <person name="Falkoski D.L."/>
            <person name="van den Heuvel J."/>
            <person name="Valero-Jimenez C.A."/>
            <person name="Min B."/>
            <person name="Choi I.G."/>
            <person name="Lipzen A."/>
            <person name="Daum C.G."/>
            <person name="Aanen D.K."/>
            <person name="Tsang A."/>
            <person name="Henrissat B."/>
            <person name="Bilanenko E.N."/>
            <person name="de Vries R.P."/>
            <person name="van Kan J.A.L."/>
            <person name="Grigoriev I.V."/>
            <person name="Debets A.J.M."/>
        </authorList>
    </citation>
    <scope>NUCLEOTIDE SEQUENCE [LARGE SCALE GENOMIC DNA]</scope>
    <source>
        <strain evidence="2 3">F11</strain>
    </source>
</reference>
<dbReference type="AlphaFoldDB" id="A0A3N2PXM1"/>
<keyword evidence="3" id="KW-1185">Reference proteome</keyword>
<evidence type="ECO:0000313" key="2">
    <source>
        <dbReference type="EMBL" id="ROT39261.1"/>
    </source>
</evidence>
<keyword evidence="1" id="KW-0812">Transmembrane</keyword>
<dbReference type="Proteomes" id="UP000272025">
    <property type="component" value="Unassembled WGS sequence"/>
</dbReference>
<dbReference type="GeneID" id="39580261"/>
<protein>
    <submittedName>
        <fullName evidence="2">Uncharacterized protein</fullName>
    </submittedName>
</protein>
<gene>
    <name evidence="2" type="ORF">SODALDRAFT_332701</name>
</gene>
<evidence type="ECO:0000313" key="3">
    <source>
        <dbReference type="Proteomes" id="UP000272025"/>
    </source>
</evidence>
<proteinExistence type="predicted"/>
<evidence type="ECO:0000256" key="1">
    <source>
        <dbReference type="SAM" id="Phobius"/>
    </source>
</evidence>